<keyword evidence="1" id="KW-1133">Transmembrane helix</keyword>
<dbReference type="RefSeq" id="WP_266011218.1">
    <property type="nucleotide sequence ID" value="NZ_JAPFQP010000001.1"/>
</dbReference>
<dbReference type="PROSITE" id="PS51257">
    <property type="entry name" value="PROKAR_LIPOPROTEIN"/>
    <property type="match status" value="1"/>
</dbReference>
<dbReference type="EMBL" id="JAPFQP010000001">
    <property type="protein sequence ID" value="MCX2718873.1"/>
    <property type="molecule type" value="Genomic_DNA"/>
</dbReference>
<name>A0AAE3MK33_9FLAO</name>
<sequence>MKEIKGWLKVLALVLSGLILLQSCSLYRIPVTLEQAAQEGKPVKIITIDDKTYKYEYIGLGSYKNFERYNIFAKGSKFYGAEEVKGYIVRVPINTDKVEKVWMKKGIPAWVIVAGSLITAGIIIGVIHENTEKD</sequence>
<gene>
    <name evidence="2" type="ORF">OO016_04590</name>
</gene>
<keyword evidence="1" id="KW-0472">Membrane</keyword>
<dbReference type="Proteomes" id="UP001207116">
    <property type="component" value="Unassembled WGS sequence"/>
</dbReference>
<feature type="transmembrane region" description="Helical" evidence="1">
    <location>
        <begin position="107"/>
        <end position="127"/>
    </location>
</feature>
<protein>
    <submittedName>
        <fullName evidence="2">Uncharacterized protein</fullName>
    </submittedName>
</protein>
<evidence type="ECO:0000256" key="1">
    <source>
        <dbReference type="SAM" id="Phobius"/>
    </source>
</evidence>
<keyword evidence="3" id="KW-1185">Reference proteome</keyword>
<evidence type="ECO:0000313" key="3">
    <source>
        <dbReference type="Proteomes" id="UP001207116"/>
    </source>
</evidence>
<keyword evidence="1" id="KW-0812">Transmembrane</keyword>
<comment type="caution">
    <text evidence="2">The sequence shown here is derived from an EMBL/GenBank/DDBJ whole genome shotgun (WGS) entry which is preliminary data.</text>
</comment>
<organism evidence="2 3">
    <name type="scientific">Lentiprolixibacter aurantiacus</name>
    <dbReference type="NCBI Taxonomy" id="2993939"/>
    <lineage>
        <taxon>Bacteria</taxon>
        <taxon>Pseudomonadati</taxon>
        <taxon>Bacteroidota</taxon>
        <taxon>Flavobacteriia</taxon>
        <taxon>Flavobacteriales</taxon>
        <taxon>Flavobacteriaceae</taxon>
        <taxon>Lentiprolixibacter</taxon>
    </lineage>
</organism>
<accession>A0AAE3MK33</accession>
<evidence type="ECO:0000313" key="2">
    <source>
        <dbReference type="EMBL" id="MCX2718873.1"/>
    </source>
</evidence>
<proteinExistence type="predicted"/>
<dbReference type="AlphaFoldDB" id="A0AAE3MK33"/>
<reference evidence="2" key="1">
    <citation type="submission" date="2022-11" db="EMBL/GenBank/DDBJ databases">
        <title>The characterization of three novel Bacteroidetes species and genomic analysis of their roles in tidal elemental geochemical cycles.</title>
        <authorList>
            <person name="Ma K.-J."/>
        </authorList>
    </citation>
    <scope>NUCLEOTIDE SEQUENCE</scope>
    <source>
        <strain evidence="2">M415</strain>
    </source>
</reference>